<evidence type="ECO:0000313" key="1">
    <source>
        <dbReference type="EMBL" id="MBP2235595.1"/>
    </source>
</evidence>
<name>A0ABS4QY75_9HYPH</name>
<organism evidence="1 2">
    <name type="scientific">Sinorhizobium kostiense</name>
    <dbReference type="NCBI Taxonomy" id="76747"/>
    <lineage>
        <taxon>Bacteria</taxon>
        <taxon>Pseudomonadati</taxon>
        <taxon>Pseudomonadota</taxon>
        <taxon>Alphaproteobacteria</taxon>
        <taxon>Hyphomicrobiales</taxon>
        <taxon>Rhizobiaceae</taxon>
        <taxon>Sinorhizobium/Ensifer group</taxon>
        <taxon>Sinorhizobium</taxon>
    </lineage>
</organism>
<keyword evidence="2" id="KW-1185">Reference proteome</keyword>
<comment type="caution">
    <text evidence="1">The sequence shown here is derived from an EMBL/GenBank/DDBJ whole genome shotgun (WGS) entry which is preliminary data.</text>
</comment>
<proteinExistence type="predicted"/>
<accession>A0ABS4QY75</accession>
<gene>
    <name evidence="1" type="ORF">J2Z31_002087</name>
</gene>
<evidence type="ECO:0000313" key="2">
    <source>
        <dbReference type="Proteomes" id="UP000730739"/>
    </source>
</evidence>
<dbReference type="Proteomes" id="UP000730739">
    <property type="component" value="Unassembled WGS sequence"/>
</dbReference>
<reference evidence="1 2" key="1">
    <citation type="submission" date="2021-03" db="EMBL/GenBank/DDBJ databases">
        <title>Genomic Encyclopedia of Type Strains, Phase IV (KMG-IV): sequencing the most valuable type-strain genomes for metagenomic binning, comparative biology and taxonomic classification.</title>
        <authorList>
            <person name="Goeker M."/>
        </authorList>
    </citation>
    <scope>NUCLEOTIDE SEQUENCE [LARGE SCALE GENOMIC DNA]</scope>
    <source>
        <strain evidence="1 2">DSM 13372</strain>
    </source>
</reference>
<dbReference type="EMBL" id="JAGILA010000002">
    <property type="protein sequence ID" value="MBP2235595.1"/>
    <property type="molecule type" value="Genomic_DNA"/>
</dbReference>
<protein>
    <submittedName>
        <fullName evidence="1">Uncharacterized protein</fullName>
    </submittedName>
</protein>
<sequence>MDMMAMALLFDMASRNRRPGDAFNVRSPARETTFAERLFPALLRGRKQLEIDRDCTRGEMP</sequence>